<dbReference type="CDD" id="cd00085">
    <property type="entry name" value="HNHc"/>
    <property type="match status" value="1"/>
</dbReference>
<dbReference type="InterPro" id="IPR052892">
    <property type="entry name" value="NA-targeting_endonuclease"/>
</dbReference>
<dbReference type="PANTHER" id="PTHR33877:SF1">
    <property type="entry name" value="TYPE IV METHYL-DIRECTED RESTRICTION ENZYME ECOKMCRA"/>
    <property type="match status" value="1"/>
</dbReference>
<dbReference type="Proteomes" id="UP000034569">
    <property type="component" value="Unassembled WGS sequence"/>
</dbReference>
<comment type="caution">
    <text evidence="2">The sequence shown here is derived from an EMBL/GenBank/DDBJ whole genome shotgun (WGS) entry which is preliminary data.</text>
</comment>
<reference evidence="2 3" key="1">
    <citation type="journal article" date="2015" name="Nature">
        <title>rRNA introns, odd ribosomes, and small enigmatic genomes across a large radiation of phyla.</title>
        <authorList>
            <person name="Brown C.T."/>
            <person name="Hug L.A."/>
            <person name="Thomas B.C."/>
            <person name="Sharon I."/>
            <person name="Castelle C.J."/>
            <person name="Singh A."/>
            <person name="Wilkins M.J."/>
            <person name="Williams K.H."/>
            <person name="Banfield J.F."/>
        </authorList>
    </citation>
    <scope>NUCLEOTIDE SEQUENCE [LARGE SCALE GENOMIC DNA]</scope>
</reference>
<sequence>MTKEEIQNLFSQRPDECEYSRDWCRYRNPEEEDTTLREQSKEFRQFWHEKILDDNYSELSESDMNRVILFFDNTALGSREFRERGGVSCAKANIHKTLWYKALRDLKDKQDIRKVVNQILTEEDDGVITDLLNKLENINRGNGLTSAGTIPLSAILFTYNPDKYLSMLRFSDRLALIDFFGLGDSNGYRTYGEKIIGTNRDIINSFKEKFGVDTTPYRLTFFVYCQLDGKYGWKNSVKSGITNPSRRRFASEISDGLNFSLQRNKMSESVRNAVWRRDRGQCTECGSRENLEYDHIVPVSKGGSTTARNIELLCESCNRKKSDKI</sequence>
<keyword evidence="2" id="KW-0378">Hydrolase</keyword>
<proteinExistence type="predicted"/>
<dbReference type="Gene3D" id="1.10.30.50">
    <property type="match status" value="1"/>
</dbReference>
<feature type="domain" description="HNH nuclease" evidence="1">
    <location>
        <begin position="269"/>
        <end position="319"/>
    </location>
</feature>
<dbReference type="GO" id="GO:0008270">
    <property type="term" value="F:zinc ion binding"/>
    <property type="evidence" value="ECO:0007669"/>
    <property type="project" value="InterPro"/>
</dbReference>
<dbReference type="SMART" id="SM00507">
    <property type="entry name" value="HNHc"/>
    <property type="match status" value="1"/>
</dbReference>
<protein>
    <submittedName>
        <fullName evidence="2">HNH endonuclease</fullName>
    </submittedName>
</protein>
<dbReference type="EMBL" id="LCLU01000039">
    <property type="protein sequence ID" value="KKU20742.1"/>
    <property type="molecule type" value="Genomic_DNA"/>
</dbReference>
<dbReference type="AlphaFoldDB" id="A0A0G1NK81"/>
<dbReference type="PANTHER" id="PTHR33877">
    <property type="entry name" value="SLL1193 PROTEIN"/>
    <property type="match status" value="1"/>
</dbReference>
<evidence type="ECO:0000313" key="3">
    <source>
        <dbReference type="Proteomes" id="UP000034569"/>
    </source>
</evidence>
<dbReference type="Pfam" id="PF01844">
    <property type="entry name" value="HNH"/>
    <property type="match status" value="1"/>
</dbReference>
<evidence type="ECO:0000313" key="2">
    <source>
        <dbReference type="EMBL" id="KKU20742.1"/>
    </source>
</evidence>
<dbReference type="InterPro" id="IPR003615">
    <property type="entry name" value="HNH_nuc"/>
</dbReference>
<accession>A0A0G1NK81</accession>
<keyword evidence="2" id="KW-0540">Nuclease</keyword>
<dbReference type="GO" id="GO:0004519">
    <property type="term" value="F:endonuclease activity"/>
    <property type="evidence" value="ECO:0007669"/>
    <property type="project" value="UniProtKB-KW"/>
</dbReference>
<gene>
    <name evidence="2" type="ORF">UX33_C0039G0006</name>
</gene>
<dbReference type="InterPro" id="IPR002711">
    <property type="entry name" value="HNH"/>
</dbReference>
<evidence type="ECO:0000259" key="1">
    <source>
        <dbReference type="SMART" id="SM00507"/>
    </source>
</evidence>
<keyword evidence="2" id="KW-0255">Endonuclease</keyword>
<name>A0A0G1NK81_9BACT</name>
<dbReference type="GO" id="GO:0003676">
    <property type="term" value="F:nucleic acid binding"/>
    <property type="evidence" value="ECO:0007669"/>
    <property type="project" value="InterPro"/>
</dbReference>
<organism evidence="2 3">
    <name type="scientific">Candidatus Azambacteria bacterium GW2011_GWC1_46_13</name>
    <dbReference type="NCBI Taxonomy" id="1618619"/>
    <lineage>
        <taxon>Bacteria</taxon>
        <taxon>Candidatus Azamiibacteriota</taxon>
    </lineage>
</organism>